<evidence type="ECO:0000256" key="1">
    <source>
        <dbReference type="ARBA" id="ARBA00004305"/>
    </source>
</evidence>
<dbReference type="PANTHER" id="PTHR46749">
    <property type="entry name" value="COMPLEX III ASSEMBLY FACTOR LYRM7"/>
    <property type="match status" value="1"/>
</dbReference>
<proteinExistence type="inferred from homology"/>
<evidence type="ECO:0000313" key="10">
    <source>
        <dbReference type="Proteomes" id="UP000749559"/>
    </source>
</evidence>
<dbReference type="CDD" id="cd20267">
    <property type="entry name" value="Complex1_LYR_LYRM7"/>
    <property type="match status" value="1"/>
</dbReference>
<dbReference type="OrthoDB" id="529194at2759"/>
<evidence type="ECO:0000256" key="7">
    <source>
        <dbReference type="ARBA" id="ARBA00026165"/>
    </source>
</evidence>
<organism evidence="9 10">
    <name type="scientific">Owenia fusiformis</name>
    <name type="common">Polychaete worm</name>
    <dbReference type="NCBI Taxonomy" id="6347"/>
    <lineage>
        <taxon>Eukaryota</taxon>
        <taxon>Metazoa</taxon>
        <taxon>Spiralia</taxon>
        <taxon>Lophotrochozoa</taxon>
        <taxon>Annelida</taxon>
        <taxon>Polychaeta</taxon>
        <taxon>Sedentaria</taxon>
        <taxon>Canalipalpata</taxon>
        <taxon>Sabellida</taxon>
        <taxon>Oweniida</taxon>
        <taxon>Oweniidae</taxon>
        <taxon>Owenia</taxon>
    </lineage>
</organism>
<keyword evidence="10" id="KW-1185">Reference proteome</keyword>
<dbReference type="AlphaFoldDB" id="A0A8J1TRN6"/>
<dbReference type="GO" id="GO:0034551">
    <property type="term" value="P:mitochondrial respiratory chain complex III assembly"/>
    <property type="evidence" value="ECO:0007669"/>
    <property type="project" value="InterPro"/>
</dbReference>
<name>A0A8J1TRN6_OWEFU</name>
<evidence type="ECO:0000256" key="4">
    <source>
        <dbReference type="ARBA" id="ARBA00023186"/>
    </source>
</evidence>
<gene>
    <name evidence="9" type="ORF">OFUS_LOCUS15152</name>
</gene>
<dbReference type="InterPro" id="IPR008011">
    <property type="entry name" value="Complex1_LYR_dom"/>
</dbReference>
<dbReference type="Pfam" id="PF05347">
    <property type="entry name" value="Complex1_LYR"/>
    <property type="match status" value="1"/>
</dbReference>
<evidence type="ECO:0000256" key="2">
    <source>
        <dbReference type="ARBA" id="ARBA00009508"/>
    </source>
</evidence>
<dbReference type="EMBL" id="CAIIXF020000007">
    <property type="protein sequence ID" value="CAH1789865.1"/>
    <property type="molecule type" value="Genomic_DNA"/>
</dbReference>
<dbReference type="InterPro" id="IPR045298">
    <property type="entry name" value="Complex1_LYR_LYRM7"/>
</dbReference>
<evidence type="ECO:0000256" key="6">
    <source>
        <dbReference type="ARBA" id="ARBA00025809"/>
    </source>
</evidence>
<protein>
    <recommendedName>
        <fullName evidence="7">Complex III assembly factor LYRM7</fullName>
    </recommendedName>
    <alternativeName>
        <fullName evidence="8">LYR motif-containing protein 7</fullName>
    </alternativeName>
</protein>
<dbReference type="PANTHER" id="PTHR46749:SF1">
    <property type="entry name" value="COMPLEX III ASSEMBLY FACTOR LYRM7"/>
    <property type="match status" value="1"/>
</dbReference>
<evidence type="ECO:0000256" key="5">
    <source>
        <dbReference type="ARBA" id="ARBA00025430"/>
    </source>
</evidence>
<comment type="function">
    <text evidence="5">Assembly factor required for Rieske Fe-S protein UQCRFS1 incorporation into the cytochrome b-c1 (CIII) complex. Functions as a chaperone, binding to this subunit within the mitochondrial matrix and stabilizing it prior to its translocation and insertion into the late CIII dimeric intermediate within the mitochondrial inner membrane.</text>
</comment>
<dbReference type="GO" id="GO:0044183">
    <property type="term" value="F:protein folding chaperone"/>
    <property type="evidence" value="ECO:0007669"/>
    <property type="project" value="TreeGrafter"/>
</dbReference>
<evidence type="ECO:0000256" key="3">
    <source>
        <dbReference type="ARBA" id="ARBA00023128"/>
    </source>
</evidence>
<keyword evidence="4" id="KW-0143">Chaperone</keyword>
<evidence type="ECO:0000256" key="8">
    <source>
        <dbReference type="ARBA" id="ARBA00031830"/>
    </source>
</evidence>
<dbReference type="GO" id="GO:0005759">
    <property type="term" value="C:mitochondrial matrix"/>
    <property type="evidence" value="ECO:0007669"/>
    <property type="project" value="UniProtKB-SubCell"/>
</dbReference>
<accession>A0A8J1TRN6</accession>
<keyword evidence="3" id="KW-0496">Mitochondrion</keyword>
<comment type="subunit">
    <text evidence="6">Interacts with UQCRFS1.</text>
</comment>
<evidence type="ECO:0000313" key="9">
    <source>
        <dbReference type="EMBL" id="CAH1789865.1"/>
    </source>
</evidence>
<comment type="subcellular location">
    <subcellularLocation>
        <location evidence="1">Mitochondrion matrix</location>
    </subcellularLocation>
</comment>
<reference evidence="9" key="1">
    <citation type="submission" date="2022-03" db="EMBL/GenBank/DDBJ databases">
        <authorList>
            <person name="Martin C."/>
        </authorList>
    </citation>
    <scope>NUCLEOTIDE SEQUENCE</scope>
</reference>
<dbReference type="Proteomes" id="UP000749559">
    <property type="component" value="Unassembled WGS sequence"/>
</dbReference>
<sequence>MHVMARTKRSRSKNMSRSKVCRIFKELHRTRQHVFSGDLEAQTKGRLKINEEFKKNKDETDPEKIEKLIKTANGANDYLKKMIVQAVKVKDDTYEVKLTKETVLQKNAELKISAEDIARARKAKSSKQS</sequence>
<dbReference type="InterPro" id="IPR050435">
    <property type="entry name" value="MZM1/LYRM7"/>
</dbReference>
<comment type="caution">
    <text evidence="9">The sequence shown here is derived from an EMBL/GenBank/DDBJ whole genome shotgun (WGS) entry which is preliminary data.</text>
</comment>
<comment type="similarity">
    <text evidence="2">Belongs to the complex I LYR family.</text>
</comment>